<dbReference type="GO" id="GO:0010333">
    <property type="term" value="F:terpene synthase activity"/>
    <property type="evidence" value="ECO:0007669"/>
    <property type="project" value="InterPro"/>
</dbReference>
<protein>
    <recommendedName>
        <fullName evidence="4">Terpene synthase</fullName>
    </recommendedName>
</protein>
<dbReference type="Proteomes" id="UP001140453">
    <property type="component" value="Unassembled WGS sequence"/>
</dbReference>
<gene>
    <name evidence="2" type="ORF">N0V93_002204</name>
</gene>
<dbReference type="AlphaFoldDB" id="A0A9W8YUD0"/>
<dbReference type="EMBL" id="JAPEVB010000002">
    <property type="protein sequence ID" value="KAJ4393000.1"/>
    <property type="molecule type" value="Genomic_DNA"/>
</dbReference>
<sequence>MLSPLQISDPTKGVKNERESLLLRIKGLNITIPDLKPIFHDWTGISSLKISPWLDLLREKVQDRLEILGHDQSKLQRLEAADFALFTALWWPNAPSLAHLEVLAYLVIWLFTWDDEIDEPTGLYTDDAASAQNYRVHTLAFVGACLGLPGFSPSFKPHSRTVQSFDVIGLALAANYDESQRQRFFDEIARFMIASEEEQTCRLQGRVFTLEEYWPVRLGTSAVYIGSAAGEFSMGSSSPLPSDLMQCAAMRALWDETNIIISITNDLLSLRKEMRFDCIDSIVPLTFASTCDIHMALDLSIKALRASKTRFDEAAKTLLKEACYGKKSEEVTKQLEQFIEVQRSNCVGNLVWSLRTRRYNETDLLVEDGSQTFTL</sequence>
<name>A0A9W8YUD0_9PEZI</name>
<proteinExistence type="inferred from homology"/>
<organism evidence="2 3">
    <name type="scientific">Gnomoniopsis smithogilvyi</name>
    <dbReference type="NCBI Taxonomy" id="1191159"/>
    <lineage>
        <taxon>Eukaryota</taxon>
        <taxon>Fungi</taxon>
        <taxon>Dikarya</taxon>
        <taxon>Ascomycota</taxon>
        <taxon>Pezizomycotina</taxon>
        <taxon>Sordariomycetes</taxon>
        <taxon>Sordariomycetidae</taxon>
        <taxon>Diaporthales</taxon>
        <taxon>Gnomoniaceae</taxon>
        <taxon>Gnomoniopsis</taxon>
    </lineage>
</organism>
<evidence type="ECO:0000256" key="1">
    <source>
        <dbReference type="ARBA" id="ARBA00006333"/>
    </source>
</evidence>
<dbReference type="InterPro" id="IPR008949">
    <property type="entry name" value="Isoprenoid_synthase_dom_sf"/>
</dbReference>
<dbReference type="SFLD" id="SFLDG01020">
    <property type="entry name" value="Terpene_Cyclase_Like_2"/>
    <property type="match status" value="1"/>
</dbReference>
<keyword evidence="3" id="KW-1185">Reference proteome</keyword>
<dbReference type="Gene3D" id="1.10.600.10">
    <property type="entry name" value="Farnesyl Diphosphate Synthase"/>
    <property type="match status" value="1"/>
</dbReference>
<reference evidence="2" key="1">
    <citation type="submission" date="2022-10" db="EMBL/GenBank/DDBJ databases">
        <title>Tapping the CABI collections for fungal endophytes: first genome assemblies for Collariella, Neodidymelliopsis, Ascochyta clinopodiicola, Didymella pomorum, Didymosphaeria variabile, Neocosmospora piperis and Neocucurbitaria cava.</title>
        <authorList>
            <person name="Hill R."/>
        </authorList>
    </citation>
    <scope>NUCLEOTIDE SEQUENCE</scope>
    <source>
        <strain evidence="2">IMI 355082</strain>
    </source>
</reference>
<dbReference type="OrthoDB" id="2861623at2759"/>
<dbReference type="SFLD" id="SFLDS00005">
    <property type="entry name" value="Isoprenoid_Synthase_Type_I"/>
    <property type="match status" value="1"/>
</dbReference>
<evidence type="ECO:0008006" key="4">
    <source>
        <dbReference type="Google" id="ProtNLM"/>
    </source>
</evidence>
<comment type="similarity">
    <text evidence="1">Belongs to the terpene synthase family.</text>
</comment>
<dbReference type="GO" id="GO:0008299">
    <property type="term" value="P:isoprenoid biosynthetic process"/>
    <property type="evidence" value="ECO:0007669"/>
    <property type="project" value="UniProtKB-ARBA"/>
</dbReference>
<dbReference type="InterPro" id="IPR034686">
    <property type="entry name" value="Terpene_cyclase-like_2"/>
</dbReference>
<accession>A0A9W8YUD0</accession>
<dbReference type="SUPFAM" id="SSF48576">
    <property type="entry name" value="Terpenoid synthases"/>
    <property type="match status" value="1"/>
</dbReference>
<comment type="caution">
    <text evidence="2">The sequence shown here is derived from an EMBL/GenBank/DDBJ whole genome shotgun (WGS) entry which is preliminary data.</text>
</comment>
<evidence type="ECO:0000313" key="2">
    <source>
        <dbReference type="EMBL" id="KAJ4393000.1"/>
    </source>
</evidence>
<evidence type="ECO:0000313" key="3">
    <source>
        <dbReference type="Proteomes" id="UP001140453"/>
    </source>
</evidence>
<dbReference type="Pfam" id="PF19086">
    <property type="entry name" value="Terpene_syn_C_2"/>
    <property type="match status" value="1"/>
</dbReference>